<proteinExistence type="predicted"/>
<keyword evidence="1" id="KW-1133">Transmembrane helix</keyword>
<dbReference type="EMBL" id="CP108090">
    <property type="protein sequence ID" value="WUQ10515.1"/>
    <property type="molecule type" value="Genomic_DNA"/>
</dbReference>
<accession>A0ABZ1T506</accession>
<keyword evidence="3" id="KW-1185">Reference proteome</keyword>
<dbReference type="Proteomes" id="UP001432039">
    <property type="component" value="Chromosome"/>
</dbReference>
<dbReference type="RefSeq" id="WP_328960061.1">
    <property type="nucleotide sequence ID" value="NZ_CP108090.1"/>
</dbReference>
<feature type="transmembrane region" description="Helical" evidence="1">
    <location>
        <begin position="51"/>
        <end position="70"/>
    </location>
</feature>
<evidence type="ECO:0000313" key="3">
    <source>
        <dbReference type="Proteomes" id="UP001432039"/>
    </source>
</evidence>
<keyword evidence="1" id="KW-0812">Transmembrane</keyword>
<evidence type="ECO:0008006" key="4">
    <source>
        <dbReference type="Google" id="ProtNLM"/>
    </source>
</evidence>
<feature type="transmembrane region" description="Helical" evidence="1">
    <location>
        <begin position="24"/>
        <end position="45"/>
    </location>
</feature>
<reference evidence="2" key="1">
    <citation type="submission" date="2022-10" db="EMBL/GenBank/DDBJ databases">
        <title>The complete genomes of actinobacterial strains from the NBC collection.</title>
        <authorList>
            <person name="Joergensen T.S."/>
            <person name="Alvarez Arevalo M."/>
            <person name="Sterndorff E.B."/>
            <person name="Faurdal D."/>
            <person name="Vuksanovic O."/>
            <person name="Mourched A.-S."/>
            <person name="Charusanti P."/>
            <person name="Shaw S."/>
            <person name="Blin K."/>
            <person name="Weber T."/>
        </authorList>
    </citation>
    <scope>NUCLEOTIDE SEQUENCE</scope>
    <source>
        <strain evidence="2">NBC_00248</strain>
    </source>
</reference>
<sequence length="166" mass="17854">MPATKHRTGRRDRGVSRPPGPFRLWREVLTAYAAPALMAGTAGIVTGQRDLAVAACTSIAGTSAVVAFLVGCWLRRGGRPRRWTLTTPRGVLTAVLVLSTVGTAALLGWFAAQWLPAHTPIPAAPWLERLRVDLPVSAALATTIVTLRWRGTTTVSPARHQEMSTR</sequence>
<evidence type="ECO:0000256" key="1">
    <source>
        <dbReference type="SAM" id="Phobius"/>
    </source>
</evidence>
<protein>
    <recommendedName>
        <fullName evidence="4">Integral membrane protein</fullName>
    </recommendedName>
</protein>
<evidence type="ECO:0000313" key="2">
    <source>
        <dbReference type="EMBL" id="WUQ10515.1"/>
    </source>
</evidence>
<gene>
    <name evidence="2" type="ORF">OG517_03220</name>
</gene>
<feature type="transmembrane region" description="Helical" evidence="1">
    <location>
        <begin position="91"/>
        <end position="112"/>
    </location>
</feature>
<name>A0ABZ1T506_STRVG</name>
<keyword evidence="1" id="KW-0472">Membrane</keyword>
<organism evidence="2 3">
    <name type="scientific">Streptomyces virginiae</name>
    <name type="common">Streptomyces cinnamonensis</name>
    <dbReference type="NCBI Taxonomy" id="1961"/>
    <lineage>
        <taxon>Bacteria</taxon>
        <taxon>Bacillati</taxon>
        <taxon>Actinomycetota</taxon>
        <taxon>Actinomycetes</taxon>
        <taxon>Kitasatosporales</taxon>
        <taxon>Streptomycetaceae</taxon>
        <taxon>Streptomyces</taxon>
    </lineage>
</organism>